<dbReference type="EMBL" id="SDPD01000008">
    <property type="protein sequence ID" value="TPH21197.1"/>
    <property type="molecule type" value="Genomic_DNA"/>
</dbReference>
<dbReference type="Gene3D" id="3.30.54.20">
    <property type="match status" value="1"/>
</dbReference>
<dbReference type="InterPro" id="IPR033728">
    <property type="entry name" value="ThrRS_core"/>
</dbReference>
<organism evidence="18 20">
    <name type="scientific">Haemophilus haemolyticus</name>
    <dbReference type="NCBI Taxonomy" id="726"/>
    <lineage>
        <taxon>Bacteria</taxon>
        <taxon>Pseudomonadati</taxon>
        <taxon>Pseudomonadota</taxon>
        <taxon>Gammaproteobacteria</taxon>
        <taxon>Pasteurellales</taxon>
        <taxon>Pasteurellaceae</taxon>
        <taxon>Haemophilus</taxon>
    </lineage>
</organism>
<dbReference type="Pfam" id="PF03129">
    <property type="entry name" value="HGTP_anticodon"/>
    <property type="match status" value="1"/>
</dbReference>
<comment type="subcellular location">
    <subcellularLocation>
        <location evidence="13">Cytoplasm</location>
    </subcellularLocation>
</comment>
<evidence type="ECO:0000256" key="11">
    <source>
        <dbReference type="ARBA" id="ARBA00023146"/>
    </source>
</evidence>
<dbReference type="InterPro" id="IPR002314">
    <property type="entry name" value="aa-tRNA-synt_IIb"/>
</dbReference>
<comment type="similarity">
    <text evidence="1 13">Belongs to the class-II aminoacyl-tRNA synthetase family.</text>
</comment>
<reference evidence="20 21" key="2">
    <citation type="submission" date="2019-01" db="EMBL/GenBank/DDBJ databases">
        <title>Comparative genomic analysis identifies haemin-independent Haemophilus haemolyticus: a formal re-classification of Haemophilus intermedius.</title>
        <authorList>
            <person name="Harris T.M."/>
            <person name="Price E.P."/>
            <person name="Sarovich D.S."/>
            <person name="Norskov-Lauritsen N."/>
            <person name="Beissbarth J."/>
            <person name="Chang A.B."/>
            <person name="Smith-Vaughan H.C."/>
        </authorList>
    </citation>
    <scope>NUCLEOTIDE SEQUENCE [LARGE SCALE GENOMIC DNA]</scope>
    <source>
        <strain evidence="18 20">60982 B Hi-1</strain>
        <strain evidence="17 21">CCUG 15949</strain>
    </source>
</reference>
<evidence type="ECO:0000313" key="16">
    <source>
        <dbReference type="EMBL" id="SQH97596.1"/>
    </source>
</evidence>
<dbReference type="SUPFAM" id="SSF55186">
    <property type="entry name" value="ThrRS/AlaRS common domain"/>
    <property type="match status" value="1"/>
</dbReference>
<dbReference type="InterPro" id="IPR012675">
    <property type="entry name" value="Beta-grasp_dom_sf"/>
</dbReference>
<dbReference type="PANTHER" id="PTHR11451:SF44">
    <property type="entry name" value="THREONINE--TRNA LIGASE, CHLOROPLASTIC_MITOCHONDRIAL 2"/>
    <property type="match status" value="1"/>
</dbReference>
<dbReference type="FunFam" id="3.10.20.30:FF:000005">
    <property type="entry name" value="Threonine--tRNA ligase"/>
    <property type="match status" value="1"/>
</dbReference>
<dbReference type="InterPro" id="IPR004154">
    <property type="entry name" value="Anticodon-bd"/>
</dbReference>
<dbReference type="FunFam" id="3.40.50.800:FF:000001">
    <property type="entry name" value="Threonine--tRNA ligase"/>
    <property type="match status" value="1"/>
</dbReference>
<dbReference type="GO" id="GO:0046872">
    <property type="term" value="F:metal ion binding"/>
    <property type="evidence" value="ECO:0007669"/>
    <property type="project" value="UniProtKB-KW"/>
</dbReference>
<dbReference type="InterPro" id="IPR006195">
    <property type="entry name" value="aa-tRNA-synth_II"/>
</dbReference>
<dbReference type="GeneID" id="56958097"/>
<keyword evidence="11 13" id="KW-0030">Aminoacyl-tRNA synthetase</keyword>
<proteinExistence type="inferred from homology"/>
<dbReference type="PROSITE" id="PS51880">
    <property type="entry name" value="TGS"/>
    <property type="match status" value="1"/>
</dbReference>
<keyword evidence="6 13" id="KW-0547">Nucleotide-binding</keyword>
<dbReference type="InterPro" id="IPR012676">
    <property type="entry name" value="TGS-like"/>
</dbReference>
<evidence type="ECO:0000256" key="6">
    <source>
        <dbReference type="ARBA" id="ARBA00022741"/>
    </source>
</evidence>
<keyword evidence="7 13" id="KW-0862">Zinc</keyword>
<keyword evidence="2 13" id="KW-0963">Cytoplasm</keyword>
<dbReference type="SMART" id="SM00863">
    <property type="entry name" value="tRNA_SAD"/>
    <property type="match status" value="1"/>
</dbReference>
<dbReference type="RefSeq" id="WP_005644716.1">
    <property type="nucleotide sequence ID" value="NZ_JTLY01000001.1"/>
</dbReference>
<dbReference type="EC" id="6.1.1.3" evidence="13"/>
<dbReference type="Pfam" id="PF00587">
    <property type="entry name" value="tRNA-synt_2b"/>
    <property type="match status" value="1"/>
</dbReference>
<dbReference type="Pfam" id="PF02824">
    <property type="entry name" value="TGS"/>
    <property type="match status" value="1"/>
</dbReference>
<comment type="cofactor">
    <cofactor evidence="13">
        <name>Zn(2+)</name>
        <dbReference type="ChEBI" id="CHEBI:29105"/>
    </cofactor>
    <text evidence="13">Binds 1 zinc ion per subunit.</text>
</comment>
<evidence type="ECO:0000256" key="3">
    <source>
        <dbReference type="ARBA" id="ARBA00022555"/>
    </source>
</evidence>
<feature type="domain" description="Aminoacyl-transfer RNA synthetases class-II family profile" evidence="14">
    <location>
        <begin position="243"/>
        <end position="534"/>
    </location>
</feature>
<dbReference type="SUPFAM" id="SSF81271">
    <property type="entry name" value="TGS-like"/>
    <property type="match status" value="1"/>
</dbReference>
<dbReference type="FunFam" id="3.30.930.10:FF:000002">
    <property type="entry name" value="Threonine--tRNA ligase"/>
    <property type="match status" value="1"/>
</dbReference>
<dbReference type="CDD" id="cd00771">
    <property type="entry name" value="ThrRS_core"/>
    <property type="match status" value="1"/>
</dbReference>
<evidence type="ECO:0000313" key="20">
    <source>
        <dbReference type="Proteomes" id="UP000316282"/>
    </source>
</evidence>
<dbReference type="AlphaFoldDB" id="A0A1B8PAD4"/>
<dbReference type="InterPro" id="IPR012947">
    <property type="entry name" value="tRNA_SAD"/>
</dbReference>
<dbReference type="KEGG" id="hhz:NCTC10839_01516"/>
<evidence type="ECO:0000313" key="19">
    <source>
        <dbReference type="Proteomes" id="UP000248808"/>
    </source>
</evidence>
<dbReference type="PANTHER" id="PTHR11451">
    <property type="entry name" value="THREONINE-TRNA LIGASE"/>
    <property type="match status" value="1"/>
</dbReference>
<evidence type="ECO:0000256" key="1">
    <source>
        <dbReference type="ARBA" id="ARBA00008226"/>
    </source>
</evidence>
<evidence type="ECO:0000313" key="18">
    <source>
        <dbReference type="EMBL" id="TPH21197.1"/>
    </source>
</evidence>
<dbReference type="Gene3D" id="3.30.930.10">
    <property type="entry name" value="Bira Bifunctional Protein, Domain 2"/>
    <property type="match status" value="1"/>
</dbReference>
<dbReference type="GO" id="GO:0000049">
    <property type="term" value="F:tRNA binding"/>
    <property type="evidence" value="ECO:0007669"/>
    <property type="project" value="UniProtKB-KW"/>
</dbReference>
<dbReference type="FunFam" id="3.30.980.10:FF:000005">
    <property type="entry name" value="Threonyl-tRNA synthetase, mitochondrial"/>
    <property type="match status" value="1"/>
</dbReference>
<dbReference type="Gene3D" id="3.40.50.800">
    <property type="entry name" value="Anticodon-binding domain"/>
    <property type="match status" value="1"/>
</dbReference>
<dbReference type="NCBIfam" id="TIGR00418">
    <property type="entry name" value="thrS"/>
    <property type="match status" value="1"/>
</dbReference>
<name>A0A1B8PAD4_HAEHA</name>
<feature type="region of interest" description="Catalytic" evidence="13">
    <location>
        <begin position="243"/>
        <end position="534"/>
    </location>
</feature>
<dbReference type="Gene3D" id="3.10.20.30">
    <property type="match status" value="1"/>
</dbReference>
<dbReference type="Pfam" id="PF07973">
    <property type="entry name" value="tRNA_SAD"/>
    <property type="match status" value="1"/>
</dbReference>
<dbReference type="GO" id="GO:0004829">
    <property type="term" value="F:threonine-tRNA ligase activity"/>
    <property type="evidence" value="ECO:0007669"/>
    <property type="project" value="UniProtKB-UniRule"/>
</dbReference>
<feature type="binding site" evidence="13">
    <location>
        <position position="511"/>
    </location>
    <ligand>
        <name>Zn(2+)</name>
        <dbReference type="ChEBI" id="CHEBI:29105"/>
        <note>catalytic</note>
    </ligand>
</feature>
<dbReference type="Proteomes" id="UP000316282">
    <property type="component" value="Unassembled WGS sequence"/>
</dbReference>
<keyword evidence="4 13" id="KW-0436">Ligase</keyword>
<evidence type="ECO:0000256" key="2">
    <source>
        <dbReference type="ARBA" id="ARBA00022490"/>
    </source>
</evidence>
<evidence type="ECO:0000313" key="21">
    <source>
        <dbReference type="Proteomes" id="UP000318353"/>
    </source>
</evidence>
<dbReference type="CDD" id="cd00860">
    <property type="entry name" value="ThrRS_anticodon"/>
    <property type="match status" value="1"/>
</dbReference>
<feature type="binding site" evidence="13">
    <location>
        <position position="385"/>
    </location>
    <ligand>
        <name>Zn(2+)</name>
        <dbReference type="ChEBI" id="CHEBI:29105"/>
        <note>catalytic</note>
    </ligand>
</feature>
<keyword evidence="3 13" id="KW-0820">tRNA-binding</keyword>
<dbReference type="InterPro" id="IPR036621">
    <property type="entry name" value="Anticodon-bd_dom_sf"/>
</dbReference>
<evidence type="ECO:0000256" key="5">
    <source>
        <dbReference type="ARBA" id="ARBA00022723"/>
    </source>
</evidence>
<keyword evidence="8 13" id="KW-0067">ATP-binding</keyword>
<keyword evidence="21" id="KW-1185">Reference proteome</keyword>
<dbReference type="GO" id="GO:0005524">
    <property type="term" value="F:ATP binding"/>
    <property type="evidence" value="ECO:0007669"/>
    <property type="project" value="UniProtKB-UniRule"/>
</dbReference>
<dbReference type="PROSITE" id="PS50862">
    <property type="entry name" value="AA_TRNA_LIGASE_II"/>
    <property type="match status" value="1"/>
</dbReference>
<protein>
    <recommendedName>
        <fullName evidence="13">Threonine--tRNA ligase</fullName>
        <ecNumber evidence="13">6.1.1.3</ecNumber>
    </recommendedName>
    <alternativeName>
        <fullName evidence="13">Threonyl-tRNA synthetase</fullName>
        <shortName evidence="13">ThrRS</shortName>
    </alternativeName>
</protein>
<keyword evidence="5 13" id="KW-0479">Metal-binding</keyword>
<dbReference type="InterPro" id="IPR047246">
    <property type="entry name" value="ThrRS_anticodon"/>
</dbReference>
<dbReference type="Gene3D" id="3.30.980.10">
    <property type="entry name" value="Threonyl-trna Synthetase, Chain A, domain 2"/>
    <property type="match status" value="1"/>
</dbReference>
<evidence type="ECO:0000259" key="15">
    <source>
        <dbReference type="PROSITE" id="PS51880"/>
    </source>
</evidence>
<evidence type="ECO:0000256" key="10">
    <source>
        <dbReference type="ARBA" id="ARBA00022917"/>
    </source>
</evidence>
<gene>
    <name evidence="13 18" type="primary">thrS</name>
    <name evidence="17" type="ORF">EUX50_09655</name>
    <name evidence="18" type="ORF">EUX52_06910</name>
    <name evidence="16" type="ORF">NCTC10839_01516</name>
</gene>
<dbReference type="HAMAP" id="MF_00184">
    <property type="entry name" value="Thr_tRNA_synth"/>
    <property type="match status" value="1"/>
</dbReference>
<dbReference type="EMBL" id="SDPH01000043">
    <property type="protein sequence ID" value="TPH02205.1"/>
    <property type="molecule type" value="Genomic_DNA"/>
</dbReference>
<evidence type="ECO:0000256" key="12">
    <source>
        <dbReference type="ARBA" id="ARBA00049515"/>
    </source>
</evidence>
<evidence type="ECO:0000256" key="4">
    <source>
        <dbReference type="ARBA" id="ARBA00022598"/>
    </source>
</evidence>
<evidence type="ECO:0000256" key="9">
    <source>
        <dbReference type="ARBA" id="ARBA00022884"/>
    </source>
</evidence>
<evidence type="ECO:0000256" key="13">
    <source>
        <dbReference type="HAMAP-Rule" id="MF_00184"/>
    </source>
</evidence>
<dbReference type="EMBL" id="LS483458">
    <property type="protein sequence ID" value="SQH97596.1"/>
    <property type="molecule type" value="Genomic_DNA"/>
</dbReference>
<dbReference type="Proteomes" id="UP000248808">
    <property type="component" value="Chromosome 1"/>
</dbReference>
<dbReference type="PRINTS" id="PR01047">
    <property type="entry name" value="TRNASYNTHTHR"/>
</dbReference>
<feature type="binding site" evidence="13">
    <location>
        <position position="334"/>
    </location>
    <ligand>
        <name>Zn(2+)</name>
        <dbReference type="ChEBI" id="CHEBI:29105"/>
        <note>catalytic</note>
    </ligand>
</feature>
<comment type="catalytic activity">
    <reaction evidence="12 13">
        <text>tRNA(Thr) + L-threonine + ATP = L-threonyl-tRNA(Thr) + AMP + diphosphate + H(+)</text>
        <dbReference type="Rhea" id="RHEA:24624"/>
        <dbReference type="Rhea" id="RHEA-COMP:9670"/>
        <dbReference type="Rhea" id="RHEA-COMP:9704"/>
        <dbReference type="ChEBI" id="CHEBI:15378"/>
        <dbReference type="ChEBI" id="CHEBI:30616"/>
        <dbReference type="ChEBI" id="CHEBI:33019"/>
        <dbReference type="ChEBI" id="CHEBI:57926"/>
        <dbReference type="ChEBI" id="CHEBI:78442"/>
        <dbReference type="ChEBI" id="CHEBI:78534"/>
        <dbReference type="ChEBI" id="CHEBI:456215"/>
        <dbReference type="EC" id="6.1.1.3"/>
    </reaction>
</comment>
<sequence>MPIITLPDGSQRQFDHPVSVLEVAQDIGAGLAKATIAGRVNGERRDACDVIDQDATLEIITAKDEDGLEIIRHSCAHLFGHAIKQLFPDVKMAIGPTIENGFYYDIDLDRSLTQEDLDAIEKRMLELAKTNYDVVKKRVTWQEARDTFEKRGEPYKMAILDENIERTATPALYHHLEYIDMCRGPHVPNMRFCQHFKLQKVAGAYWRGDSKNKMLQRIYGTAWADKKQLAEYLTRLEEAAKRDHRKIGKALDLYHMQEEAPGMVFWHNDGWTIFRELETFVRTKLKQYDYQEVKGPFMMDRVLWEKTGHWQNYADLMFTTQSENREYAIKPMNCPGHVQIFNQGLKSYRDLPIRMAEFGSCHRNEPSGSLHGLMRVRGFTQDDAHIFCTEDQIESEVTSCIKMVYDIYSTFGFTNIAVKLSTRPENRIGSDEMWDRAEAGLAAALAHNGLEYEIQEGEGAFYGPKIEFALRDSIGREWQCGTVQLDFALPGRLDATYVAEDNSRKTPVMIHRAILGSIERFIGIITEEYAGFFPAWLAPTQAVVMNITDSQADYVQKVAKQLSDVGLRVKTDLRNEKVGFKIREHTLRRVPYMLVCGDKEIAEGKVAVRTRKGADLGTFTVEEFAEILKNQVRNRELKLLNEE</sequence>
<keyword evidence="9 13" id="KW-0694">RNA-binding</keyword>
<dbReference type="FunFam" id="3.30.54.20:FF:000002">
    <property type="entry name" value="Threonine--tRNA ligase"/>
    <property type="match status" value="1"/>
</dbReference>
<evidence type="ECO:0000313" key="17">
    <source>
        <dbReference type="EMBL" id="TPH02205.1"/>
    </source>
</evidence>
<dbReference type="InterPro" id="IPR045864">
    <property type="entry name" value="aa-tRNA-synth_II/BPL/LPL"/>
</dbReference>
<dbReference type="GO" id="GO:0005829">
    <property type="term" value="C:cytosol"/>
    <property type="evidence" value="ECO:0007669"/>
    <property type="project" value="TreeGrafter"/>
</dbReference>
<dbReference type="InterPro" id="IPR018163">
    <property type="entry name" value="Thr/Ala-tRNA-synth_IIc_edit"/>
</dbReference>
<comment type="subunit">
    <text evidence="13">Homodimer.</text>
</comment>
<dbReference type="SUPFAM" id="SSF52954">
    <property type="entry name" value="Class II aaRS ABD-related"/>
    <property type="match status" value="1"/>
</dbReference>
<feature type="domain" description="TGS" evidence="15">
    <location>
        <begin position="1"/>
        <end position="61"/>
    </location>
</feature>
<dbReference type="CDD" id="cd01667">
    <property type="entry name" value="TGS_ThrRS"/>
    <property type="match status" value="1"/>
</dbReference>
<evidence type="ECO:0000256" key="7">
    <source>
        <dbReference type="ARBA" id="ARBA00022833"/>
    </source>
</evidence>
<dbReference type="Proteomes" id="UP000318353">
    <property type="component" value="Unassembled WGS sequence"/>
</dbReference>
<dbReference type="InterPro" id="IPR004095">
    <property type="entry name" value="TGS"/>
</dbReference>
<evidence type="ECO:0000256" key="8">
    <source>
        <dbReference type="ARBA" id="ARBA00022840"/>
    </source>
</evidence>
<dbReference type="SUPFAM" id="SSF55681">
    <property type="entry name" value="Class II aaRS and biotin synthetases"/>
    <property type="match status" value="1"/>
</dbReference>
<reference evidence="16 19" key="1">
    <citation type="submission" date="2018-06" db="EMBL/GenBank/DDBJ databases">
        <authorList>
            <consortium name="Pathogen Informatics"/>
            <person name="Doyle S."/>
        </authorList>
    </citation>
    <scope>NUCLEOTIDE SEQUENCE [LARGE SCALE GENOMIC DNA]</scope>
    <source>
        <strain evidence="16 19">NCTC10839</strain>
    </source>
</reference>
<evidence type="ECO:0000259" key="14">
    <source>
        <dbReference type="PROSITE" id="PS50862"/>
    </source>
</evidence>
<accession>A0A1B8PAD4</accession>
<dbReference type="InterPro" id="IPR002320">
    <property type="entry name" value="Thr-tRNA-ligase_IIa"/>
</dbReference>
<dbReference type="GO" id="GO:0006435">
    <property type="term" value="P:threonyl-tRNA aminoacylation"/>
    <property type="evidence" value="ECO:0007669"/>
    <property type="project" value="UniProtKB-UniRule"/>
</dbReference>
<keyword evidence="10 13" id="KW-0648">Protein biosynthesis</keyword>